<reference evidence="2" key="1">
    <citation type="submission" date="2024-07" db="EMBL/GenBank/DDBJ databases">
        <title>Two chromosome-level genome assemblies of Korean endemic species Abeliophyllum distichum and Forsythia ovata (Oleaceae).</title>
        <authorList>
            <person name="Jang H."/>
        </authorList>
    </citation>
    <scope>NUCLEOTIDE SEQUENCE [LARGE SCALE GENOMIC DNA]</scope>
</reference>
<organism evidence="1 2">
    <name type="scientific">Forsythia ovata</name>
    <dbReference type="NCBI Taxonomy" id="205694"/>
    <lineage>
        <taxon>Eukaryota</taxon>
        <taxon>Viridiplantae</taxon>
        <taxon>Streptophyta</taxon>
        <taxon>Embryophyta</taxon>
        <taxon>Tracheophyta</taxon>
        <taxon>Spermatophyta</taxon>
        <taxon>Magnoliopsida</taxon>
        <taxon>eudicotyledons</taxon>
        <taxon>Gunneridae</taxon>
        <taxon>Pentapetalae</taxon>
        <taxon>asterids</taxon>
        <taxon>lamiids</taxon>
        <taxon>Lamiales</taxon>
        <taxon>Oleaceae</taxon>
        <taxon>Forsythieae</taxon>
        <taxon>Forsythia</taxon>
    </lineage>
</organism>
<comment type="caution">
    <text evidence="1">The sequence shown here is derived from an EMBL/GenBank/DDBJ whole genome shotgun (WGS) entry which is preliminary data.</text>
</comment>
<evidence type="ECO:0000313" key="2">
    <source>
        <dbReference type="Proteomes" id="UP001604277"/>
    </source>
</evidence>
<sequence>MESLLLGFKESHEDDVVEDKSHSFKLVPWISWDEWNFVKGSLFSSSPDSMNSALQRISTWRSRGCIPVVIEVTASIIEIQQKDPFFRDDLSEDALQSQEMLSMLYCMAIMRLVNGVVEKTRKKTEVSIGEAANAIGIPRMLIDIRHEGSHRELPSLQLVRLASMKALDWLKSYYWEPQEKAIPINQTADLRKEIKCRLRELALCLKAKQTTRSSSLQVKGKRVRHMEHLHGHNKFLFLMAGKTSHCKSTGSKKQVTKSLKNILRLYTSFSSEVVYILLELLLKALDSSDFTEHVVELQIGHEKKQTECDDWKCAVLKLSNKEPELLLTLLYAVLEKIETQEEIMRCEIGEHHNLESFANSRQIELLSYLFEWLVGNLKTLYPVSHKEPTERKDSLTEPILPKETLLGLLRKCLLFFCPGNKKLMDSALVLAQMTGDNSLLYKLKKFASLWASNSYIREEKSVDSHTKILLSEQEDSIHRAEEKFKLIRHRQMKGTNVKPTDSNVGVNSRWVVAKSWNPCPIGMLPHNLGFSGRLPVLICNDESREARKVSDSEEHWELNLSGKREADCPIEELDSTFVKKVKENEAGCESYDKDDTACEGVMGRLMVDGVWKKFAKEELLTIASADPVLAPSTHLKKTKNDNGKREHVKQFVVHVTAITVNVEFL</sequence>
<keyword evidence="2" id="KW-1185">Reference proteome</keyword>
<dbReference type="EMBL" id="JBFOLJ010000004">
    <property type="protein sequence ID" value="KAL2544393.1"/>
    <property type="molecule type" value="Genomic_DNA"/>
</dbReference>
<proteinExistence type="predicted"/>
<protein>
    <submittedName>
        <fullName evidence="1">Las1-like family protein</fullName>
    </submittedName>
</protein>
<evidence type="ECO:0000313" key="1">
    <source>
        <dbReference type="EMBL" id="KAL2544393.1"/>
    </source>
</evidence>
<dbReference type="PANTHER" id="PTHR15002">
    <property type="entry name" value="RIBOSOMAL BIOGENESIS PROTEIN LAS1L"/>
    <property type="match status" value="1"/>
</dbReference>
<dbReference type="Pfam" id="PF04031">
    <property type="entry name" value="Las1"/>
    <property type="match status" value="1"/>
</dbReference>
<dbReference type="InterPro" id="IPR007174">
    <property type="entry name" value="Las1"/>
</dbReference>
<name>A0ABD1W407_9LAMI</name>
<gene>
    <name evidence="1" type="ORF">Fot_13626</name>
</gene>
<accession>A0ABD1W407</accession>
<dbReference type="PANTHER" id="PTHR15002:SF0">
    <property type="entry name" value="RIBOSOMAL BIOGENESIS PROTEIN LAS1L"/>
    <property type="match status" value="1"/>
</dbReference>
<dbReference type="Proteomes" id="UP001604277">
    <property type="component" value="Unassembled WGS sequence"/>
</dbReference>
<dbReference type="AlphaFoldDB" id="A0ABD1W407"/>